<dbReference type="PROSITE" id="PS51295">
    <property type="entry name" value="CRM"/>
    <property type="match status" value="1"/>
</dbReference>
<dbReference type="Pfam" id="PF01985">
    <property type="entry name" value="CRS1_YhbY"/>
    <property type="match status" value="1"/>
</dbReference>
<name>A0A679HVN6_9RHOO</name>
<evidence type="ECO:0000256" key="1">
    <source>
        <dbReference type="SAM" id="MobiDB-lite"/>
    </source>
</evidence>
<dbReference type="SUPFAM" id="SSF75471">
    <property type="entry name" value="YhbY-like"/>
    <property type="match status" value="1"/>
</dbReference>
<reference evidence="3" key="1">
    <citation type="submission" date="2020-01" db="EMBL/GenBank/DDBJ databases">
        <title>Phosphoaccumulans saitamaens gen. nov., sp. nov., a polyphosphate accumulating bacterium isolated from surface river water.</title>
        <authorList>
            <person name="Watanabe K."/>
            <person name="Suda W."/>
        </authorList>
    </citation>
    <scope>NUCLEOTIDE SEQUENCE [LARGE SCALE GENOMIC DNA]</scope>
    <source>
        <strain evidence="3">ICHIAU1</strain>
    </source>
</reference>
<dbReference type="OrthoDB" id="9797519at2"/>
<dbReference type="AlphaFoldDB" id="A0A679HVN6"/>
<keyword evidence="3" id="KW-1185">Reference proteome</keyword>
<dbReference type="PANTHER" id="PTHR40065:SF3">
    <property type="entry name" value="RNA-BINDING PROTEIN YHBY"/>
    <property type="match status" value="1"/>
</dbReference>
<dbReference type="Proteomes" id="UP000463961">
    <property type="component" value="Chromosome"/>
</dbReference>
<dbReference type="RefSeq" id="WP_162050300.1">
    <property type="nucleotide sequence ID" value="NZ_AP019011.1"/>
</dbReference>
<sequence length="138" mass="15297">MTLDRIAQLIADETAEAPVPGELAISTTERRALKAEAHSLNPVVTIADNGLSETVLKEISHSLDRHGLIKIRVVSDERDTREAYLAEICRTLNAAAIQHIGKLLVVWRPKVEVKVDKSGKATGRRKAPRQLKRSFQNN</sequence>
<dbReference type="InterPro" id="IPR001890">
    <property type="entry name" value="RNA-binding_CRM"/>
</dbReference>
<feature type="compositionally biased region" description="Basic residues" evidence="1">
    <location>
        <begin position="122"/>
        <end position="132"/>
    </location>
</feature>
<dbReference type="Gene3D" id="3.30.110.60">
    <property type="entry name" value="YhbY-like"/>
    <property type="match status" value="1"/>
</dbReference>
<organism evidence="2 3">
    <name type="scientific">Fluviibacter phosphoraccumulans</name>
    <dbReference type="NCBI Taxonomy" id="1751046"/>
    <lineage>
        <taxon>Bacteria</taxon>
        <taxon>Pseudomonadati</taxon>
        <taxon>Pseudomonadota</taxon>
        <taxon>Betaproteobacteria</taxon>
        <taxon>Rhodocyclales</taxon>
        <taxon>Fluviibacteraceae</taxon>
        <taxon>Fluviibacter</taxon>
    </lineage>
</organism>
<accession>A0A679HVN6</accession>
<evidence type="ECO:0000313" key="3">
    <source>
        <dbReference type="Proteomes" id="UP000463961"/>
    </source>
</evidence>
<dbReference type="PANTHER" id="PTHR40065">
    <property type="entry name" value="RNA-BINDING PROTEIN YHBY"/>
    <property type="match status" value="1"/>
</dbReference>
<gene>
    <name evidence="2" type="ORF">ICHIAU1_12440</name>
</gene>
<dbReference type="InterPro" id="IPR051925">
    <property type="entry name" value="RNA-binding_domain"/>
</dbReference>
<dbReference type="GO" id="GO:0003723">
    <property type="term" value="F:RNA binding"/>
    <property type="evidence" value="ECO:0007669"/>
    <property type="project" value="UniProtKB-UniRule"/>
</dbReference>
<dbReference type="InterPro" id="IPR035920">
    <property type="entry name" value="YhbY-like_sf"/>
</dbReference>
<evidence type="ECO:0000313" key="2">
    <source>
        <dbReference type="EMBL" id="BBU68961.1"/>
    </source>
</evidence>
<dbReference type="SMART" id="SM01103">
    <property type="entry name" value="CRS1_YhbY"/>
    <property type="match status" value="1"/>
</dbReference>
<proteinExistence type="predicted"/>
<protein>
    <submittedName>
        <fullName evidence="2">Uncharacterized protein</fullName>
    </submittedName>
</protein>
<feature type="region of interest" description="Disordered" evidence="1">
    <location>
        <begin position="117"/>
        <end position="138"/>
    </location>
</feature>
<dbReference type="EMBL" id="AP022345">
    <property type="protein sequence ID" value="BBU68961.1"/>
    <property type="molecule type" value="Genomic_DNA"/>
</dbReference>